<dbReference type="RefSeq" id="WP_344193478.1">
    <property type="nucleotide sequence ID" value="NZ_BAAARN010000002.1"/>
</dbReference>
<name>A0ABN3UU02_9MICO</name>
<proteinExistence type="predicted"/>
<gene>
    <name evidence="2" type="ORF">GCM10009867_22970</name>
</gene>
<dbReference type="InterPro" id="IPR005302">
    <property type="entry name" value="MoCF_Sase_C"/>
</dbReference>
<evidence type="ECO:0000313" key="2">
    <source>
        <dbReference type="EMBL" id="GAA2737074.1"/>
    </source>
</evidence>
<evidence type="ECO:0000313" key="3">
    <source>
        <dbReference type="Proteomes" id="UP001501326"/>
    </source>
</evidence>
<dbReference type="PANTHER" id="PTHR36930:SF1">
    <property type="entry name" value="MOSC DOMAIN-CONTAINING PROTEIN"/>
    <property type="match status" value="1"/>
</dbReference>
<dbReference type="PANTHER" id="PTHR36930">
    <property type="entry name" value="METAL-SULFUR CLUSTER BIOSYNTHESIS PROTEINS YUAD-RELATED"/>
    <property type="match status" value="1"/>
</dbReference>
<dbReference type="InterPro" id="IPR052716">
    <property type="entry name" value="MOSC_domain"/>
</dbReference>
<dbReference type="EMBL" id="BAAARN010000002">
    <property type="protein sequence ID" value="GAA2737074.1"/>
    <property type="molecule type" value="Genomic_DNA"/>
</dbReference>
<dbReference type="Gene3D" id="2.40.33.20">
    <property type="entry name" value="PK beta-barrel domain-like"/>
    <property type="match status" value="1"/>
</dbReference>
<organism evidence="2 3">
    <name type="scientific">Pedococcus aerophilus</name>
    <dbReference type="NCBI Taxonomy" id="436356"/>
    <lineage>
        <taxon>Bacteria</taxon>
        <taxon>Bacillati</taxon>
        <taxon>Actinomycetota</taxon>
        <taxon>Actinomycetes</taxon>
        <taxon>Micrococcales</taxon>
        <taxon>Intrasporangiaceae</taxon>
        <taxon>Pedococcus</taxon>
    </lineage>
</organism>
<sequence>MDDAGTASTPVVTSIHLAPGTRLPTKAVELVEAEAGKGLVGDRYHGTRHRHVTVQSQPDLDAAAADLGSAVPAGSTRRNVTLSLGPIPTKPGTRMRVGDTLLEVVRLAAPCRLMDDYVGPGAMKALHARGGAVFRILESGTIRVGDVVEVLDTDG</sequence>
<accession>A0ABN3UU02</accession>
<dbReference type="InterPro" id="IPR011037">
    <property type="entry name" value="Pyrv_Knase-like_insert_dom_sf"/>
</dbReference>
<comment type="caution">
    <text evidence="2">The sequence shown here is derived from an EMBL/GenBank/DDBJ whole genome shotgun (WGS) entry which is preliminary data.</text>
</comment>
<dbReference type="Pfam" id="PF03473">
    <property type="entry name" value="MOSC"/>
    <property type="match status" value="1"/>
</dbReference>
<evidence type="ECO:0000259" key="1">
    <source>
        <dbReference type="PROSITE" id="PS51340"/>
    </source>
</evidence>
<dbReference type="SUPFAM" id="SSF50800">
    <property type="entry name" value="PK beta-barrel domain-like"/>
    <property type="match status" value="1"/>
</dbReference>
<keyword evidence="3" id="KW-1185">Reference proteome</keyword>
<feature type="domain" description="MOSC" evidence="1">
    <location>
        <begin position="25"/>
        <end position="151"/>
    </location>
</feature>
<reference evidence="2 3" key="1">
    <citation type="journal article" date="2019" name="Int. J. Syst. Evol. Microbiol.">
        <title>The Global Catalogue of Microorganisms (GCM) 10K type strain sequencing project: providing services to taxonomists for standard genome sequencing and annotation.</title>
        <authorList>
            <consortium name="The Broad Institute Genomics Platform"/>
            <consortium name="The Broad Institute Genome Sequencing Center for Infectious Disease"/>
            <person name="Wu L."/>
            <person name="Ma J."/>
        </authorList>
    </citation>
    <scope>NUCLEOTIDE SEQUENCE [LARGE SCALE GENOMIC DNA]</scope>
    <source>
        <strain evidence="2 3">JCM 16378</strain>
    </source>
</reference>
<dbReference type="PROSITE" id="PS51340">
    <property type="entry name" value="MOSC"/>
    <property type="match status" value="1"/>
</dbReference>
<protein>
    <submittedName>
        <fullName evidence="2">MOSC domain-containing protein</fullName>
    </submittedName>
</protein>
<dbReference type="Proteomes" id="UP001501326">
    <property type="component" value="Unassembled WGS sequence"/>
</dbReference>